<dbReference type="SMART" id="SM00717">
    <property type="entry name" value="SANT"/>
    <property type="match status" value="2"/>
</dbReference>
<comment type="caution">
    <text evidence="6">The sequence shown here is derived from an EMBL/GenBank/DDBJ whole genome shotgun (WGS) entry which is preliminary data.</text>
</comment>
<name>A0A225WG06_9STRA</name>
<dbReference type="InterPro" id="IPR044636">
    <property type="entry name" value="RADIALIS-like"/>
</dbReference>
<feature type="domain" description="Myb-like" evidence="5">
    <location>
        <begin position="135"/>
        <end position="189"/>
    </location>
</feature>
<dbReference type="InterPro" id="IPR001005">
    <property type="entry name" value="SANT/Myb"/>
</dbReference>
<proteinExistence type="predicted"/>
<dbReference type="PROSITE" id="PS50090">
    <property type="entry name" value="MYB_LIKE"/>
    <property type="match status" value="1"/>
</dbReference>
<feature type="region of interest" description="Disordered" evidence="4">
    <location>
        <begin position="368"/>
        <end position="405"/>
    </location>
</feature>
<keyword evidence="7" id="KW-1185">Reference proteome</keyword>
<evidence type="ECO:0000256" key="4">
    <source>
        <dbReference type="SAM" id="MobiDB-lite"/>
    </source>
</evidence>
<dbReference type="EMBL" id="NBNE01000911">
    <property type="protein sequence ID" value="OWZ16555.1"/>
    <property type="molecule type" value="Genomic_DNA"/>
</dbReference>
<evidence type="ECO:0000256" key="3">
    <source>
        <dbReference type="ARBA" id="ARBA00023242"/>
    </source>
</evidence>
<organism evidence="6 7">
    <name type="scientific">Phytophthora megakarya</name>
    <dbReference type="NCBI Taxonomy" id="4795"/>
    <lineage>
        <taxon>Eukaryota</taxon>
        <taxon>Sar</taxon>
        <taxon>Stramenopiles</taxon>
        <taxon>Oomycota</taxon>
        <taxon>Peronosporomycetes</taxon>
        <taxon>Peronosporales</taxon>
        <taxon>Peronosporaceae</taxon>
        <taxon>Phytophthora</taxon>
    </lineage>
</organism>
<dbReference type="OrthoDB" id="118550at2759"/>
<gene>
    <name evidence="6" type="ORF">PHMEG_0009643</name>
</gene>
<feature type="region of interest" description="Disordered" evidence="4">
    <location>
        <begin position="207"/>
        <end position="259"/>
    </location>
</feature>
<protein>
    <recommendedName>
        <fullName evidence="5">Myb-like domain-containing protein</fullName>
    </recommendedName>
</protein>
<keyword evidence="2" id="KW-0804">Transcription</keyword>
<dbReference type="AlphaFoldDB" id="A0A225WG06"/>
<sequence length="405" mass="44089">MQALEIYGSRRTGDEWKHITAFVGSRTVQEVRLHGRQYLQRLVQQLPPSPEATQARRYLSSSGNQNDPNRQNYQIPRVIPSKAPQPRVPIGGSRTLSAAALECAQSMNVQVPLQFRNQPIQHLQQQQAGTLAPHRNGRRSITWTFQEEKAFETVLAGWAGNKPYSWVKIAAALPGKTAKDVRNHYDEMLGEVACIEAGQVVPEIPTSSSAASGVAITRSKSSPSTLSQRAVPPPPIEVPPRSVGKGSSTRSRRGSASGFTMLSPTFLDLLAKEAESEEKSPLPFPGLTNLPSPLFSPTLLPSGSPGFFSPGNKKSAARGQQDKKFSSDVTMEDVDPKTSTTADKKDDPRRSSTPRIWNELLVDDFKFEDPVGVTSTGRKTPRSKSTTKTSVSDNQDAEMTDASAA</sequence>
<dbReference type="PANTHER" id="PTHR43952">
    <property type="entry name" value="MYB FAMILY TRANSCRIPTION FACTOR-RELATED"/>
    <property type="match status" value="1"/>
</dbReference>
<feature type="compositionally biased region" description="Low complexity" evidence="4">
    <location>
        <begin position="374"/>
        <end position="392"/>
    </location>
</feature>
<feature type="compositionally biased region" description="Low complexity" evidence="4">
    <location>
        <begin position="239"/>
        <end position="258"/>
    </location>
</feature>
<reference evidence="7" key="1">
    <citation type="submission" date="2017-03" db="EMBL/GenBank/DDBJ databases">
        <title>Phytopthora megakarya and P. palmivora, two closely related causual agents of cacao black pod achieved similar genome size and gene model numbers by different mechanisms.</title>
        <authorList>
            <person name="Ali S."/>
            <person name="Shao J."/>
            <person name="Larry D.J."/>
            <person name="Kronmiller B."/>
            <person name="Shen D."/>
            <person name="Strem M.D."/>
            <person name="Melnick R.L."/>
            <person name="Guiltinan M.J."/>
            <person name="Tyler B.M."/>
            <person name="Meinhardt L.W."/>
            <person name="Bailey B.A."/>
        </authorList>
    </citation>
    <scope>NUCLEOTIDE SEQUENCE [LARGE SCALE GENOMIC DNA]</scope>
    <source>
        <strain evidence="7">zdho120</strain>
    </source>
</reference>
<feature type="compositionally biased region" description="Polar residues" evidence="4">
    <location>
        <begin position="59"/>
        <end position="74"/>
    </location>
</feature>
<dbReference type="SUPFAM" id="SSF46689">
    <property type="entry name" value="Homeodomain-like"/>
    <property type="match status" value="1"/>
</dbReference>
<evidence type="ECO:0000256" key="1">
    <source>
        <dbReference type="ARBA" id="ARBA00023015"/>
    </source>
</evidence>
<dbReference type="CDD" id="cd00167">
    <property type="entry name" value="SANT"/>
    <property type="match status" value="2"/>
</dbReference>
<keyword evidence="3" id="KW-0539">Nucleus</keyword>
<evidence type="ECO:0000313" key="6">
    <source>
        <dbReference type="EMBL" id="OWZ16555.1"/>
    </source>
</evidence>
<feature type="region of interest" description="Disordered" evidence="4">
    <location>
        <begin position="295"/>
        <end position="355"/>
    </location>
</feature>
<accession>A0A225WG06</accession>
<feature type="compositionally biased region" description="Polar residues" evidence="4">
    <location>
        <begin position="218"/>
        <end position="228"/>
    </location>
</feature>
<dbReference type="Proteomes" id="UP000198211">
    <property type="component" value="Unassembled WGS sequence"/>
</dbReference>
<evidence type="ECO:0000259" key="5">
    <source>
        <dbReference type="PROSITE" id="PS50090"/>
    </source>
</evidence>
<dbReference type="InterPro" id="IPR009057">
    <property type="entry name" value="Homeodomain-like_sf"/>
</dbReference>
<dbReference type="GO" id="GO:0003700">
    <property type="term" value="F:DNA-binding transcription factor activity"/>
    <property type="evidence" value="ECO:0007669"/>
    <property type="project" value="InterPro"/>
</dbReference>
<evidence type="ECO:0000313" key="7">
    <source>
        <dbReference type="Proteomes" id="UP000198211"/>
    </source>
</evidence>
<evidence type="ECO:0000256" key="2">
    <source>
        <dbReference type="ARBA" id="ARBA00023163"/>
    </source>
</evidence>
<dbReference type="STRING" id="4795.A0A225WG06"/>
<feature type="compositionally biased region" description="Low complexity" evidence="4">
    <location>
        <begin position="295"/>
        <end position="307"/>
    </location>
</feature>
<dbReference type="PANTHER" id="PTHR43952:SF75">
    <property type="entry name" value="PROTEIN RADIALIS-LIKE 6"/>
    <property type="match status" value="1"/>
</dbReference>
<keyword evidence="1" id="KW-0805">Transcription regulation</keyword>
<feature type="region of interest" description="Disordered" evidence="4">
    <location>
        <begin position="46"/>
        <end position="90"/>
    </location>
</feature>
<dbReference type="Pfam" id="PF00249">
    <property type="entry name" value="Myb_DNA-binding"/>
    <property type="match status" value="1"/>
</dbReference>
<dbReference type="Gene3D" id="1.10.10.60">
    <property type="entry name" value="Homeodomain-like"/>
    <property type="match status" value="1"/>
</dbReference>